<dbReference type="Pfam" id="PF00060">
    <property type="entry name" value="Lig_chan"/>
    <property type="match status" value="1"/>
</dbReference>
<feature type="domain" description="Ionotropic glutamate receptor L-glutamate and glycine-binding" evidence="15">
    <location>
        <begin position="107"/>
        <end position="178"/>
    </location>
</feature>
<evidence type="ECO:0000256" key="2">
    <source>
        <dbReference type="ARBA" id="ARBA00008685"/>
    </source>
</evidence>
<dbReference type="GO" id="GO:0005886">
    <property type="term" value="C:plasma membrane"/>
    <property type="evidence" value="ECO:0007669"/>
    <property type="project" value="UniProtKB-SubCell"/>
</dbReference>
<evidence type="ECO:0000259" key="14">
    <source>
        <dbReference type="Pfam" id="PF00060"/>
    </source>
</evidence>
<feature type="domain" description="Ionotropic glutamate receptor C-terminal" evidence="14">
    <location>
        <begin position="206"/>
        <end position="484"/>
    </location>
</feature>
<evidence type="ECO:0000256" key="12">
    <source>
        <dbReference type="ARBA" id="ARBA00023303"/>
    </source>
</evidence>
<evidence type="ECO:0000256" key="13">
    <source>
        <dbReference type="SAM" id="Phobius"/>
    </source>
</evidence>
<dbReference type="InterPro" id="IPR001320">
    <property type="entry name" value="Iontro_rcpt_C"/>
</dbReference>
<accession>A0AAW1CGW9</accession>
<comment type="caution">
    <text evidence="16">The sequence shown here is derived from an EMBL/GenBank/DDBJ whole genome shotgun (WGS) entry which is preliminary data.</text>
</comment>
<comment type="subcellular location">
    <subcellularLocation>
        <location evidence="1">Cell membrane</location>
        <topology evidence="1">Multi-pass membrane protein</topology>
    </subcellularLocation>
</comment>
<dbReference type="Pfam" id="PF10613">
    <property type="entry name" value="Lig_chan-Glu_bd"/>
    <property type="match status" value="1"/>
</dbReference>
<protein>
    <submittedName>
        <fullName evidence="16">Uncharacterized protein</fullName>
    </submittedName>
</protein>
<keyword evidence="3" id="KW-0813">Transport</keyword>
<dbReference type="GO" id="GO:0015276">
    <property type="term" value="F:ligand-gated monoatomic ion channel activity"/>
    <property type="evidence" value="ECO:0007669"/>
    <property type="project" value="InterPro"/>
</dbReference>
<feature type="transmembrane region" description="Helical" evidence="13">
    <location>
        <begin position="473"/>
        <end position="492"/>
    </location>
</feature>
<feature type="transmembrane region" description="Helical" evidence="13">
    <location>
        <begin position="209"/>
        <end position="228"/>
    </location>
</feature>
<dbReference type="Gene3D" id="3.40.190.10">
    <property type="entry name" value="Periplasmic binding protein-like II"/>
    <property type="match status" value="1"/>
</dbReference>
<comment type="similarity">
    <text evidence="2">Belongs to the glutamate-gated ion channel (TC 1.A.10.1) family.</text>
</comment>
<dbReference type="GO" id="GO:0050906">
    <property type="term" value="P:detection of stimulus involved in sensory perception"/>
    <property type="evidence" value="ECO:0007669"/>
    <property type="project" value="UniProtKB-ARBA"/>
</dbReference>
<proteinExistence type="inferred from homology"/>
<keyword evidence="11" id="KW-1071">Ligand-gated ion channel</keyword>
<dbReference type="AlphaFoldDB" id="A0AAW1CGW9"/>
<evidence type="ECO:0000256" key="7">
    <source>
        <dbReference type="ARBA" id="ARBA00023065"/>
    </source>
</evidence>
<keyword evidence="17" id="KW-1185">Reference proteome</keyword>
<keyword evidence="7" id="KW-0406">Ion transport</keyword>
<evidence type="ECO:0000256" key="8">
    <source>
        <dbReference type="ARBA" id="ARBA00023136"/>
    </source>
</evidence>
<reference evidence="16 17" key="1">
    <citation type="submission" date="2022-12" db="EMBL/GenBank/DDBJ databases">
        <title>Chromosome-level genome assembly of true bugs.</title>
        <authorList>
            <person name="Ma L."/>
            <person name="Li H."/>
        </authorList>
    </citation>
    <scope>NUCLEOTIDE SEQUENCE [LARGE SCALE GENOMIC DNA]</scope>
    <source>
        <strain evidence="16">Lab_2022b</strain>
    </source>
</reference>
<evidence type="ECO:0000256" key="1">
    <source>
        <dbReference type="ARBA" id="ARBA00004651"/>
    </source>
</evidence>
<name>A0AAW1CGW9_9HEMI</name>
<keyword evidence="8 13" id="KW-0472">Membrane</keyword>
<dbReference type="InterPro" id="IPR019594">
    <property type="entry name" value="Glu/Gly-bd"/>
</dbReference>
<dbReference type="SUPFAM" id="SSF53850">
    <property type="entry name" value="Periplasmic binding protein-like II"/>
    <property type="match status" value="1"/>
</dbReference>
<evidence type="ECO:0000256" key="4">
    <source>
        <dbReference type="ARBA" id="ARBA00022475"/>
    </source>
</evidence>
<dbReference type="Proteomes" id="UP001461498">
    <property type="component" value="Unassembled WGS sequence"/>
</dbReference>
<keyword evidence="10" id="KW-0325">Glycoprotein</keyword>
<keyword evidence="5 13" id="KW-0812">Transmembrane</keyword>
<organism evidence="16 17">
    <name type="scientific">Rhynocoris fuscipes</name>
    <dbReference type="NCBI Taxonomy" id="488301"/>
    <lineage>
        <taxon>Eukaryota</taxon>
        <taxon>Metazoa</taxon>
        <taxon>Ecdysozoa</taxon>
        <taxon>Arthropoda</taxon>
        <taxon>Hexapoda</taxon>
        <taxon>Insecta</taxon>
        <taxon>Pterygota</taxon>
        <taxon>Neoptera</taxon>
        <taxon>Paraneoptera</taxon>
        <taxon>Hemiptera</taxon>
        <taxon>Heteroptera</taxon>
        <taxon>Panheteroptera</taxon>
        <taxon>Cimicomorpha</taxon>
        <taxon>Reduviidae</taxon>
        <taxon>Harpactorinae</taxon>
        <taxon>Harpactorini</taxon>
        <taxon>Rhynocoris</taxon>
    </lineage>
</organism>
<gene>
    <name evidence="16" type="ORF">O3M35_004231</name>
</gene>
<dbReference type="PANTHER" id="PTHR42643">
    <property type="entry name" value="IONOTROPIC RECEPTOR 20A-RELATED"/>
    <property type="match status" value="1"/>
</dbReference>
<dbReference type="EMBL" id="JAPXFL010000014">
    <property type="protein sequence ID" value="KAK9497527.1"/>
    <property type="molecule type" value="Genomic_DNA"/>
</dbReference>
<evidence type="ECO:0000256" key="6">
    <source>
        <dbReference type="ARBA" id="ARBA00022989"/>
    </source>
</evidence>
<keyword evidence="6 13" id="KW-1133">Transmembrane helix</keyword>
<evidence type="ECO:0000256" key="3">
    <source>
        <dbReference type="ARBA" id="ARBA00022448"/>
    </source>
</evidence>
<feature type="transmembrane region" description="Helical" evidence="13">
    <location>
        <begin position="266"/>
        <end position="285"/>
    </location>
</feature>
<dbReference type="PANTHER" id="PTHR42643:SF30">
    <property type="entry name" value="IONOTROPIC RECEPTOR 40A-RELATED"/>
    <property type="match status" value="1"/>
</dbReference>
<evidence type="ECO:0000256" key="10">
    <source>
        <dbReference type="ARBA" id="ARBA00023180"/>
    </source>
</evidence>
<dbReference type="Gene3D" id="1.10.287.70">
    <property type="match status" value="1"/>
</dbReference>
<evidence type="ECO:0000256" key="9">
    <source>
        <dbReference type="ARBA" id="ARBA00023170"/>
    </source>
</evidence>
<keyword evidence="4" id="KW-1003">Cell membrane</keyword>
<evidence type="ECO:0000256" key="5">
    <source>
        <dbReference type="ARBA" id="ARBA00022692"/>
    </source>
</evidence>
<sequence length="509" mass="59144">MFLWRDIGGLNKFRTFLQESVRVCIIINNRFGVFQILYNHARANGRGKILDLVNWWSNTNGMFHTPLLPVAFKIYRNFHGRLFRVPVLHPPWNFVTYSNTSYKIEVRGGRDDKLLGLLSNKLNFDYEYFDPPDRSQGSAIVNGSMQGVLGLIWQREVEMFIGDLTVTYERSLAVEFSFLTLTDNEVFLTHSPSRLNEALALIRPFHWQVWPAVLTTIFLAGPFLYLLIRSANRWRTTNSNLNDCIWITTSIFLRQSISRTYKSNRVRLLIVLLYLVATYVIGDMYSANLTSMLARPAREKPITNLEQLYQAMKYSNFQLLVEKHSASHSVLENGTGLYKNIWELMRNQPVSLIDSTEDGMLLVRDHKNFALIGGRETFLYDTRRFGAHYFHLSEKLYTRYSAIALQIGCPFVDNFNDILMRLFEGGIFTKMTQEEYRKLEDKRPSTDVKKEVLEGTVHSDSENEHRMTASMEMLQGAFFLLITGYFIAGKILEILEIKDKNEFILIKIF</sequence>
<keyword evidence="12" id="KW-0407">Ion channel</keyword>
<evidence type="ECO:0000313" key="17">
    <source>
        <dbReference type="Proteomes" id="UP001461498"/>
    </source>
</evidence>
<evidence type="ECO:0000256" key="11">
    <source>
        <dbReference type="ARBA" id="ARBA00023286"/>
    </source>
</evidence>
<evidence type="ECO:0000313" key="16">
    <source>
        <dbReference type="EMBL" id="KAK9497527.1"/>
    </source>
</evidence>
<dbReference type="InterPro" id="IPR052192">
    <property type="entry name" value="Insect_Ionotropic_Sensory_Rcpt"/>
</dbReference>
<evidence type="ECO:0000259" key="15">
    <source>
        <dbReference type="Pfam" id="PF10613"/>
    </source>
</evidence>
<keyword evidence="9" id="KW-0675">Receptor</keyword>